<dbReference type="SUPFAM" id="SSF53850">
    <property type="entry name" value="Periplasmic binding protein-like II"/>
    <property type="match status" value="1"/>
</dbReference>
<dbReference type="Gene3D" id="3.40.190.10">
    <property type="entry name" value="Periplasmic binding protein-like II"/>
    <property type="match status" value="2"/>
</dbReference>
<dbReference type="OrthoDB" id="8585936at2"/>
<proteinExistence type="predicted"/>
<sequence length="252" mass="28582">MDRRRFLAAACMAGGSSAVQGGNQAALEVLSHYDYPPFLTGPGTGLSYELLDWLHSELQLSAELLLLPRRRLDMRLTESGWQGFVPWVNPIWFGDTQRRRFGWSEALMNDEDLVLHRPGLNLDYRGPESLRGLLVGGVTGHVYADIEPDVQAGRTRREDAISTELSLRKLMLGRVDVVFLSRSGLPWWAQQLPDLLRSVQVAATPRQRFQRFLLLSPHMPARSRELLLEGVAQMHQSSRWRQILARYGLSPL</sequence>
<accession>A0A4R6N8I3</accession>
<organism evidence="1 2">
    <name type="scientific">Roseateles asaccharophilus</name>
    <dbReference type="NCBI Taxonomy" id="582607"/>
    <lineage>
        <taxon>Bacteria</taxon>
        <taxon>Pseudomonadati</taxon>
        <taxon>Pseudomonadota</taxon>
        <taxon>Betaproteobacteria</taxon>
        <taxon>Burkholderiales</taxon>
        <taxon>Sphaerotilaceae</taxon>
        <taxon>Roseateles</taxon>
    </lineage>
</organism>
<dbReference type="Proteomes" id="UP000295357">
    <property type="component" value="Unassembled WGS sequence"/>
</dbReference>
<comment type="caution">
    <text evidence="1">The sequence shown here is derived from an EMBL/GenBank/DDBJ whole genome shotgun (WGS) entry which is preliminary data.</text>
</comment>
<dbReference type="AlphaFoldDB" id="A0A4R6N8I3"/>
<name>A0A4R6N8I3_9BURK</name>
<keyword evidence="2" id="KW-1185">Reference proteome</keyword>
<evidence type="ECO:0000313" key="2">
    <source>
        <dbReference type="Proteomes" id="UP000295357"/>
    </source>
</evidence>
<reference evidence="1 2" key="1">
    <citation type="submission" date="2019-03" db="EMBL/GenBank/DDBJ databases">
        <title>Genomic Encyclopedia of Type Strains, Phase IV (KMG-IV): sequencing the most valuable type-strain genomes for metagenomic binning, comparative biology and taxonomic classification.</title>
        <authorList>
            <person name="Goeker M."/>
        </authorList>
    </citation>
    <scope>NUCLEOTIDE SEQUENCE [LARGE SCALE GENOMIC DNA]</scope>
    <source>
        <strain evidence="1 2">DSM 25082</strain>
    </source>
</reference>
<protein>
    <submittedName>
        <fullName evidence="1">Amino acid ABC transporter substrate-binding protein (PAAT family)</fullName>
    </submittedName>
</protein>
<dbReference type="RefSeq" id="WP_133603226.1">
    <property type="nucleotide sequence ID" value="NZ_JAUFPJ010000006.1"/>
</dbReference>
<gene>
    <name evidence="1" type="ORF">DFR39_103252</name>
</gene>
<dbReference type="EMBL" id="SNXE01000003">
    <property type="protein sequence ID" value="TDP11326.1"/>
    <property type="molecule type" value="Genomic_DNA"/>
</dbReference>
<evidence type="ECO:0000313" key="1">
    <source>
        <dbReference type="EMBL" id="TDP11326.1"/>
    </source>
</evidence>